<feature type="domain" description="Orn/DAP/Arg decarboxylase 2 C-terminal" evidence="5">
    <location>
        <begin position="355"/>
        <end position="447"/>
    </location>
</feature>
<evidence type="ECO:0008006" key="9">
    <source>
        <dbReference type="Google" id="ProtNLM"/>
    </source>
</evidence>
<dbReference type="Pfam" id="PF00278">
    <property type="entry name" value="Orn_DAP_Arg_deC"/>
    <property type="match status" value="1"/>
</dbReference>
<evidence type="ECO:0000256" key="4">
    <source>
        <dbReference type="SAM" id="MobiDB-lite"/>
    </source>
</evidence>
<accession>A0ABT2CQY6</accession>
<evidence type="ECO:0000313" key="7">
    <source>
        <dbReference type="EMBL" id="MCS0639848.1"/>
    </source>
</evidence>
<gene>
    <name evidence="7" type="ORF">NX801_30285</name>
</gene>
<dbReference type="PANTHER" id="PTHR43727:SF2">
    <property type="entry name" value="GROUP IV DECARBOXYLASE"/>
    <property type="match status" value="1"/>
</dbReference>
<dbReference type="InterPro" id="IPR022643">
    <property type="entry name" value="De-COase2_C"/>
</dbReference>
<feature type="domain" description="Orn/DAP/Arg decarboxylase 2 N-terminal" evidence="6">
    <location>
        <begin position="95"/>
        <end position="296"/>
    </location>
</feature>
<dbReference type="InterPro" id="IPR009006">
    <property type="entry name" value="Ala_racemase/Decarboxylase_C"/>
</dbReference>
<comment type="cofactor">
    <cofactor evidence="1">
        <name>pyridoxal 5'-phosphate</name>
        <dbReference type="ChEBI" id="CHEBI:597326"/>
    </cofactor>
</comment>
<feature type="region of interest" description="Disordered" evidence="4">
    <location>
        <begin position="486"/>
        <end position="536"/>
    </location>
</feature>
<organism evidence="7 8">
    <name type="scientific">Streptomyces pyxinae</name>
    <dbReference type="NCBI Taxonomy" id="2970734"/>
    <lineage>
        <taxon>Bacteria</taxon>
        <taxon>Bacillati</taxon>
        <taxon>Actinomycetota</taxon>
        <taxon>Actinomycetes</taxon>
        <taxon>Kitasatosporales</taxon>
        <taxon>Streptomycetaceae</taxon>
        <taxon>Streptomyces</taxon>
    </lineage>
</organism>
<feature type="compositionally biased region" description="Low complexity" evidence="4">
    <location>
        <begin position="515"/>
        <end position="536"/>
    </location>
</feature>
<keyword evidence="2" id="KW-0663">Pyridoxal phosphate</keyword>
<evidence type="ECO:0000259" key="5">
    <source>
        <dbReference type="Pfam" id="PF00278"/>
    </source>
</evidence>
<evidence type="ECO:0000259" key="6">
    <source>
        <dbReference type="Pfam" id="PF02784"/>
    </source>
</evidence>
<protein>
    <recommendedName>
        <fullName evidence="9">Diaminopimelate decarboxylase</fullName>
    </recommendedName>
</protein>
<name>A0ABT2CQY6_9ACTN</name>
<evidence type="ECO:0000256" key="1">
    <source>
        <dbReference type="ARBA" id="ARBA00001933"/>
    </source>
</evidence>
<dbReference type="RefSeq" id="WP_258791172.1">
    <property type="nucleotide sequence ID" value="NZ_JANUGQ010000049.1"/>
</dbReference>
<dbReference type="InterPro" id="IPR022644">
    <property type="entry name" value="De-COase2_N"/>
</dbReference>
<dbReference type="PANTHER" id="PTHR43727">
    <property type="entry name" value="DIAMINOPIMELATE DECARBOXYLASE"/>
    <property type="match status" value="1"/>
</dbReference>
<dbReference type="SUPFAM" id="SSF50621">
    <property type="entry name" value="Alanine racemase C-terminal domain-like"/>
    <property type="match status" value="1"/>
</dbReference>
<dbReference type="Gene3D" id="3.20.20.10">
    <property type="entry name" value="Alanine racemase"/>
    <property type="match status" value="1"/>
</dbReference>
<dbReference type="InterPro" id="IPR002433">
    <property type="entry name" value="Orn_de-COase"/>
</dbReference>
<dbReference type="PRINTS" id="PR01182">
    <property type="entry name" value="ORNDCRBXLASE"/>
</dbReference>
<dbReference type="Gene3D" id="2.40.37.10">
    <property type="entry name" value="Lyase, Ornithine Decarboxylase, Chain A, domain 1"/>
    <property type="match status" value="1"/>
</dbReference>
<feature type="compositionally biased region" description="Low complexity" evidence="4">
    <location>
        <begin position="496"/>
        <end position="505"/>
    </location>
</feature>
<dbReference type="SUPFAM" id="SSF51419">
    <property type="entry name" value="PLP-binding barrel"/>
    <property type="match status" value="1"/>
</dbReference>
<sequence>MSGVRRAQADPATRADPADRAAPTSRPAAPAGLGTARPGDERARTATAPPAGEPAWDYDRLLAVAARYGTPVQVLDTARLDRATDRLLGLLDGLGRPARVYYSVKTNYLPYLCRRLARRGLGADVVSGYELEAALAAGFRAAETVFNGPVKTEAELAAALRHGVRVHIDGEDEIETLERIAAEAGCDTVEVGIRVSPGLPLSTSSDPSYRQQAERAARRNRFGWPVGSPRLGRLVERIAASPHLSLTAVHAHLSSQIVHHELMVRALEAVLDEAAALHRRFGLREVNIGGGFGVPGIRRPRSGPLSALWSQQGGEPAAEEEPVLDLALLLAEVDGLMRDQGLDGVALGCEPGRWLVSDAMAMVTRVMSRKELPEARWLILDGGNNVAPWTGSGEAHRLVPLGRTYGAERAVWSVAGPLCYENDIHTLAVELPADLRAGDPLCLHDTGAYSLGRSNNFIRTRAAVVALEEGRERLVWRAETGADVFRLADPDPEPEYAPGADAGADAGAGAGSGPGAVSAPGAGTGPAVAAAVGPLP</sequence>
<evidence type="ECO:0000313" key="8">
    <source>
        <dbReference type="Proteomes" id="UP001431313"/>
    </source>
</evidence>
<dbReference type="InterPro" id="IPR000183">
    <property type="entry name" value="Orn/DAP/Arg_de-COase"/>
</dbReference>
<feature type="compositionally biased region" description="Low complexity" evidence="4">
    <location>
        <begin position="1"/>
        <end position="31"/>
    </location>
</feature>
<dbReference type="EMBL" id="JANUGQ010000049">
    <property type="protein sequence ID" value="MCS0639848.1"/>
    <property type="molecule type" value="Genomic_DNA"/>
</dbReference>
<evidence type="ECO:0000256" key="2">
    <source>
        <dbReference type="ARBA" id="ARBA00022898"/>
    </source>
</evidence>
<reference evidence="7" key="1">
    <citation type="submission" date="2022-08" db="EMBL/GenBank/DDBJ databases">
        <authorList>
            <person name="Somphong A."/>
            <person name="Phongsopitanun W."/>
        </authorList>
    </citation>
    <scope>NUCLEOTIDE SEQUENCE</scope>
    <source>
        <strain evidence="7">LP05-1</strain>
    </source>
</reference>
<dbReference type="InterPro" id="IPR029066">
    <property type="entry name" value="PLP-binding_barrel"/>
</dbReference>
<dbReference type="Pfam" id="PF02784">
    <property type="entry name" value="Orn_Arg_deC_N"/>
    <property type="match status" value="1"/>
</dbReference>
<evidence type="ECO:0000256" key="3">
    <source>
        <dbReference type="RuleBase" id="RU003737"/>
    </source>
</evidence>
<comment type="similarity">
    <text evidence="3">Belongs to the Orn/Lys/Arg decarboxylase class-II family.</text>
</comment>
<keyword evidence="8" id="KW-1185">Reference proteome</keyword>
<dbReference type="Proteomes" id="UP001431313">
    <property type="component" value="Unassembled WGS sequence"/>
</dbReference>
<feature type="region of interest" description="Disordered" evidence="4">
    <location>
        <begin position="1"/>
        <end position="52"/>
    </location>
</feature>
<proteinExistence type="inferred from homology"/>
<dbReference type="PRINTS" id="PR01179">
    <property type="entry name" value="ODADCRBXLASE"/>
</dbReference>
<comment type="caution">
    <text evidence="7">The sequence shown here is derived from an EMBL/GenBank/DDBJ whole genome shotgun (WGS) entry which is preliminary data.</text>
</comment>